<feature type="compositionally biased region" description="Basic residues" evidence="1">
    <location>
        <begin position="496"/>
        <end position="505"/>
    </location>
</feature>
<feature type="non-terminal residue" evidence="2">
    <location>
        <position position="598"/>
    </location>
</feature>
<name>A0A6J4N3L1_9ACTN</name>
<feature type="compositionally biased region" description="Basic residues" evidence="1">
    <location>
        <begin position="116"/>
        <end position="128"/>
    </location>
</feature>
<reference evidence="2" key="1">
    <citation type="submission" date="2020-02" db="EMBL/GenBank/DDBJ databases">
        <authorList>
            <person name="Meier V. D."/>
        </authorList>
    </citation>
    <scope>NUCLEOTIDE SEQUENCE</scope>
    <source>
        <strain evidence="2">AVDCRST_MAG60</strain>
    </source>
</reference>
<feature type="compositionally biased region" description="Basic and acidic residues" evidence="1">
    <location>
        <begin position="154"/>
        <end position="184"/>
    </location>
</feature>
<keyword evidence="2" id="KW-0378">Hydrolase</keyword>
<feature type="region of interest" description="Disordered" evidence="1">
    <location>
        <begin position="422"/>
        <end position="542"/>
    </location>
</feature>
<dbReference type="AlphaFoldDB" id="A0A6J4N3L1"/>
<sequence length="598" mass="66641">AALARHVLSPGGDLRRGRDQLRALQRGGAERDAVPVRRRRHRDLHRPARARRVRLARLPAGRRARPAVRLPRRRAARPRAGPAVQPGEAPHRPLRQGDRRQPRVHLRLGRVAVRVPVRRPGRGQRGRLRGPPAQGRRHQPVLRLARRPAAAHALPRDRDLRGPRQGPDHPAPRGPRADAGDLLRRRAPGGDRAPAAAGRHGHRAHAGAPVRARRRARAARSAQLLGLQHDRLLLAALRLRLGGHHRQPRARRARAGVQGDGARPARRGHRGDPRRRLQPHRRGQPPGPDAVHARHRQPVVLPPRRGRAAVLHGLHRHRELAQRPAAAHPAADHGLAALLGHRDARRRLPVRPRVDAGPRVLRRRPPVHVLRPRPAGPGDLAGQAHRGAVGRRPGRLPGGQLPARLDRVERQVPRHRARLLARHPGHDGRVRREAHRVVGPLPGRRPAALRLDQLRHRARRVHAQRPRLVQREAQRGQRRGRPGRRRRQQLLEPRRRGPHRRRRGARAAPPPAAQLPHHPVPLPGRADAAARRRDGPHPVRQQQRLLPGLGDLLDGVVAREGRLRSHGLHVLAVGAPRLPPGVPSPPLLQRPPDPPGPR</sequence>
<feature type="region of interest" description="Disordered" evidence="1">
    <location>
        <begin position="368"/>
        <end position="401"/>
    </location>
</feature>
<feature type="compositionally biased region" description="Basic residues" evidence="1">
    <location>
        <begin position="244"/>
        <end position="254"/>
    </location>
</feature>
<evidence type="ECO:0000313" key="2">
    <source>
        <dbReference type="EMBL" id="CAA9376896.1"/>
    </source>
</evidence>
<evidence type="ECO:0000256" key="1">
    <source>
        <dbReference type="SAM" id="MobiDB-lite"/>
    </source>
</evidence>
<feature type="compositionally biased region" description="Basic residues" evidence="1">
    <location>
        <begin position="456"/>
        <end position="465"/>
    </location>
</feature>
<feature type="compositionally biased region" description="Basic and acidic residues" evidence="1">
    <location>
        <begin position="528"/>
        <end position="537"/>
    </location>
</feature>
<feature type="compositionally biased region" description="Basic residues" evidence="1">
    <location>
        <begin position="199"/>
        <end position="217"/>
    </location>
</feature>
<protein>
    <submittedName>
        <fullName evidence="2">GH13_11 / GH13 / GH13_10 / GH13_13 / CBM 48 / GH13_37</fullName>
        <ecNumber evidence="2">3.2.1.196</ecNumber>
    </submittedName>
</protein>
<keyword evidence="2" id="KW-0326">Glycosidase</keyword>
<organism evidence="2">
    <name type="scientific">uncultured Nocardioides sp</name>
    <dbReference type="NCBI Taxonomy" id="198441"/>
    <lineage>
        <taxon>Bacteria</taxon>
        <taxon>Bacillati</taxon>
        <taxon>Actinomycetota</taxon>
        <taxon>Actinomycetes</taxon>
        <taxon>Propionibacteriales</taxon>
        <taxon>Nocardioidaceae</taxon>
        <taxon>Nocardioides</taxon>
        <taxon>environmental samples</taxon>
    </lineage>
</organism>
<dbReference type="EC" id="3.2.1.196" evidence="2"/>
<feature type="compositionally biased region" description="Basic residues" evidence="1">
    <location>
        <begin position="60"/>
        <end position="77"/>
    </location>
</feature>
<feature type="region of interest" description="Disordered" evidence="1">
    <location>
        <begin position="60"/>
        <end position="217"/>
    </location>
</feature>
<dbReference type="EMBL" id="CADCUN010000062">
    <property type="protein sequence ID" value="CAA9376896.1"/>
    <property type="molecule type" value="Genomic_DNA"/>
</dbReference>
<feature type="region of interest" description="Disordered" evidence="1">
    <location>
        <begin position="575"/>
        <end position="598"/>
    </location>
</feature>
<feature type="non-terminal residue" evidence="2">
    <location>
        <position position="1"/>
    </location>
</feature>
<feature type="compositionally biased region" description="Basic residues" evidence="1">
    <location>
        <begin position="476"/>
        <end position="488"/>
    </location>
</feature>
<accession>A0A6J4N3L1</accession>
<feature type="compositionally biased region" description="Basic residues" evidence="1">
    <location>
        <begin position="135"/>
        <end position="146"/>
    </location>
</feature>
<proteinExistence type="predicted"/>
<feature type="compositionally biased region" description="Pro residues" evidence="1">
    <location>
        <begin position="577"/>
        <end position="598"/>
    </location>
</feature>
<feature type="region of interest" description="Disordered" evidence="1">
    <location>
        <begin position="244"/>
        <end position="296"/>
    </location>
</feature>
<dbReference type="GO" id="GO:0120549">
    <property type="term" value="F:limit dextrin alpha-1,6-maltotetraose-hydrolase activity"/>
    <property type="evidence" value="ECO:0007669"/>
    <property type="project" value="UniProtKB-EC"/>
</dbReference>
<gene>
    <name evidence="2" type="ORF">AVDCRST_MAG60-579</name>
</gene>
<feature type="compositionally biased region" description="Pro residues" evidence="1">
    <location>
        <begin position="508"/>
        <end position="522"/>
    </location>
</feature>
<feature type="compositionally biased region" description="Basic and acidic residues" evidence="1">
    <location>
        <begin position="89"/>
        <end position="101"/>
    </location>
</feature>